<dbReference type="InterPro" id="IPR030679">
    <property type="entry name" value="ABC_ATPase_HisP-typ"/>
</dbReference>
<keyword evidence="4" id="KW-1003">Cell membrane</keyword>
<dbReference type="AlphaFoldDB" id="A0A7Y9E836"/>
<keyword evidence="3" id="KW-0813">Transport</keyword>
<evidence type="ECO:0000256" key="8">
    <source>
        <dbReference type="ARBA" id="ARBA00023136"/>
    </source>
</evidence>
<dbReference type="SUPFAM" id="SSF52540">
    <property type="entry name" value="P-loop containing nucleoside triphosphate hydrolases"/>
    <property type="match status" value="1"/>
</dbReference>
<evidence type="ECO:0000256" key="5">
    <source>
        <dbReference type="ARBA" id="ARBA00022741"/>
    </source>
</evidence>
<dbReference type="InterPro" id="IPR003439">
    <property type="entry name" value="ABC_transporter-like_ATP-bd"/>
</dbReference>
<dbReference type="PROSITE" id="PS00211">
    <property type="entry name" value="ABC_TRANSPORTER_1"/>
    <property type="match status" value="1"/>
</dbReference>
<dbReference type="GO" id="GO:0015426">
    <property type="term" value="F:ATPase-coupled polar amino acid-transporter activity"/>
    <property type="evidence" value="ECO:0007669"/>
    <property type="project" value="UniProtKB-EC"/>
</dbReference>
<dbReference type="InterPro" id="IPR027417">
    <property type="entry name" value="P-loop_NTPase"/>
</dbReference>
<evidence type="ECO:0000256" key="4">
    <source>
        <dbReference type="ARBA" id="ARBA00022475"/>
    </source>
</evidence>
<evidence type="ECO:0000256" key="3">
    <source>
        <dbReference type="ARBA" id="ARBA00022448"/>
    </source>
</evidence>
<dbReference type="Pfam" id="PF00005">
    <property type="entry name" value="ABC_tran"/>
    <property type="match status" value="1"/>
</dbReference>
<dbReference type="InterPro" id="IPR017871">
    <property type="entry name" value="ABC_transporter-like_CS"/>
</dbReference>
<sequence length="250" mass="27614">MSTPPPTPTVMINVEDLHKKFGDLEVLKGIDAKVNEREVVCLIGPSGSGKSTLLRCMNRLEDFHRGQVTICGHDLTGSRTSLHAVRRDVGMVFQSFNVFPHMKVIDNLTLAPMKVLKISRTEAKQRAMALLEKVGLVDKAHVYPGKLSGGQQQRVAIARALAMEPKAMLFDEPTSALDPETVGEVLGVMQNLAEEGMTMMVVTHEMGFAREVADRVLFMDNGVVVEQGPPKQIFEQPQHERTQAFLSKIL</sequence>
<keyword evidence="5" id="KW-0547">Nucleotide-binding</keyword>
<organism evidence="12 13">
    <name type="scientific">Nocardioides panaciterrulae</name>
    <dbReference type="NCBI Taxonomy" id="661492"/>
    <lineage>
        <taxon>Bacteria</taxon>
        <taxon>Bacillati</taxon>
        <taxon>Actinomycetota</taxon>
        <taxon>Actinomycetes</taxon>
        <taxon>Propionibacteriales</taxon>
        <taxon>Nocardioidaceae</taxon>
        <taxon>Nocardioides</taxon>
    </lineage>
</organism>
<evidence type="ECO:0000256" key="2">
    <source>
        <dbReference type="ARBA" id="ARBA00005417"/>
    </source>
</evidence>
<evidence type="ECO:0000256" key="7">
    <source>
        <dbReference type="ARBA" id="ARBA00022970"/>
    </source>
</evidence>
<keyword evidence="6" id="KW-0067">ATP-binding</keyword>
<dbReference type="Gene3D" id="3.40.50.300">
    <property type="entry name" value="P-loop containing nucleotide triphosphate hydrolases"/>
    <property type="match status" value="1"/>
</dbReference>
<comment type="subcellular location">
    <subcellularLocation>
        <location evidence="1">Cell membrane</location>
        <topology evidence="1">Peripheral membrane protein</topology>
    </subcellularLocation>
</comment>
<evidence type="ECO:0000259" key="11">
    <source>
        <dbReference type="PROSITE" id="PS50893"/>
    </source>
</evidence>
<dbReference type="GO" id="GO:0005524">
    <property type="term" value="F:ATP binding"/>
    <property type="evidence" value="ECO:0007669"/>
    <property type="project" value="UniProtKB-KW"/>
</dbReference>
<dbReference type="PIRSF" id="PIRSF039085">
    <property type="entry name" value="ABC_ATPase_HisP"/>
    <property type="match status" value="1"/>
</dbReference>
<evidence type="ECO:0000256" key="6">
    <source>
        <dbReference type="ARBA" id="ARBA00022840"/>
    </source>
</evidence>
<keyword evidence="13" id="KW-1185">Reference proteome</keyword>
<dbReference type="GO" id="GO:0016887">
    <property type="term" value="F:ATP hydrolysis activity"/>
    <property type="evidence" value="ECO:0007669"/>
    <property type="project" value="InterPro"/>
</dbReference>
<dbReference type="CDD" id="cd03262">
    <property type="entry name" value="ABC_HisP_GlnQ"/>
    <property type="match status" value="1"/>
</dbReference>
<dbReference type="FunFam" id="3.40.50.300:FF:000020">
    <property type="entry name" value="Amino acid ABC transporter ATP-binding component"/>
    <property type="match status" value="1"/>
</dbReference>
<reference evidence="12 13" key="1">
    <citation type="submission" date="2020-07" db="EMBL/GenBank/DDBJ databases">
        <title>Sequencing the genomes of 1000 actinobacteria strains.</title>
        <authorList>
            <person name="Klenk H.-P."/>
        </authorList>
    </citation>
    <scope>NUCLEOTIDE SEQUENCE [LARGE SCALE GENOMIC DNA]</scope>
    <source>
        <strain evidence="12 13">DSM 21350</strain>
    </source>
</reference>
<protein>
    <recommendedName>
        <fullName evidence="9">ABC-type polar-amino-acid transporter</fullName>
        <ecNumber evidence="9">7.4.2.1</ecNumber>
    </recommendedName>
</protein>
<comment type="caution">
    <text evidence="12">The sequence shown here is derived from an EMBL/GenBank/DDBJ whole genome shotgun (WGS) entry which is preliminary data.</text>
</comment>
<evidence type="ECO:0000313" key="13">
    <source>
        <dbReference type="Proteomes" id="UP000535511"/>
    </source>
</evidence>
<gene>
    <name evidence="12" type="ORF">BJZ21_003056</name>
</gene>
<evidence type="ECO:0000256" key="10">
    <source>
        <dbReference type="ARBA" id="ARBA00047624"/>
    </source>
</evidence>
<dbReference type="EMBL" id="JACCBG010000001">
    <property type="protein sequence ID" value="NYD42973.1"/>
    <property type="molecule type" value="Genomic_DNA"/>
</dbReference>
<accession>A0A7Y9E836</accession>
<dbReference type="GO" id="GO:0005886">
    <property type="term" value="C:plasma membrane"/>
    <property type="evidence" value="ECO:0007669"/>
    <property type="project" value="UniProtKB-SubCell"/>
</dbReference>
<dbReference type="Proteomes" id="UP000535511">
    <property type="component" value="Unassembled WGS sequence"/>
</dbReference>
<comment type="similarity">
    <text evidence="2">Belongs to the ABC transporter superfamily.</text>
</comment>
<keyword evidence="7" id="KW-0029">Amino-acid transport</keyword>
<keyword evidence="8" id="KW-0472">Membrane</keyword>
<comment type="catalytic activity">
    <reaction evidence="10">
        <text>a polar amino acid(out) + ATP + H2O = a polar amino acid(in) + ADP + phosphate + H(+)</text>
        <dbReference type="Rhea" id="RHEA:14673"/>
        <dbReference type="ChEBI" id="CHEBI:15377"/>
        <dbReference type="ChEBI" id="CHEBI:15378"/>
        <dbReference type="ChEBI" id="CHEBI:30616"/>
        <dbReference type="ChEBI" id="CHEBI:43474"/>
        <dbReference type="ChEBI" id="CHEBI:62031"/>
        <dbReference type="ChEBI" id="CHEBI:456216"/>
        <dbReference type="EC" id="7.4.2.1"/>
    </reaction>
    <physiologicalReaction direction="left-to-right" evidence="10">
        <dbReference type="Rhea" id="RHEA:14674"/>
    </physiologicalReaction>
</comment>
<dbReference type="PROSITE" id="PS50893">
    <property type="entry name" value="ABC_TRANSPORTER_2"/>
    <property type="match status" value="1"/>
</dbReference>
<evidence type="ECO:0000256" key="9">
    <source>
        <dbReference type="ARBA" id="ARBA00038850"/>
    </source>
</evidence>
<evidence type="ECO:0000313" key="12">
    <source>
        <dbReference type="EMBL" id="NYD42973.1"/>
    </source>
</evidence>
<dbReference type="InterPro" id="IPR050086">
    <property type="entry name" value="MetN_ABC_transporter-like"/>
</dbReference>
<dbReference type="InterPro" id="IPR003593">
    <property type="entry name" value="AAA+_ATPase"/>
</dbReference>
<feature type="domain" description="ABC transporter" evidence="11">
    <location>
        <begin position="12"/>
        <end position="246"/>
    </location>
</feature>
<dbReference type="PANTHER" id="PTHR43166">
    <property type="entry name" value="AMINO ACID IMPORT ATP-BINDING PROTEIN"/>
    <property type="match status" value="1"/>
</dbReference>
<name>A0A7Y9E836_9ACTN</name>
<dbReference type="PANTHER" id="PTHR43166:SF9">
    <property type="entry name" value="GLUTAMATE_ASPARTATE IMPORT ATP-BINDING PROTEIN GLTL"/>
    <property type="match status" value="1"/>
</dbReference>
<dbReference type="EC" id="7.4.2.1" evidence="9"/>
<dbReference type="RefSeq" id="WP_343052165.1">
    <property type="nucleotide sequence ID" value="NZ_JACCBG010000001.1"/>
</dbReference>
<dbReference type="SMART" id="SM00382">
    <property type="entry name" value="AAA"/>
    <property type="match status" value="1"/>
</dbReference>
<evidence type="ECO:0000256" key="1">
    <source>
        <dbReference type="ARBA" id="ARBA00004202"/>
    </source>
</evidence>
<proteinExistence type="inferred from homology"/>